<comment type="caution">
    <text evidence="1">The sequence shown here is derived from an EMBL/GenBank/DDBJ whole genome shotgun (WGS) entry which is preliminary data.</text>
</comment>
<keyword evidence="2" id="KW-1185">Reference proteome</keyword>
<accession>A0A8T2Q9X5</accession>
<evidence type="ECO:0000313" key="2">
    <source>
        <dbReference type="Proteomes" id="UP000825935"/>
    </source>
</evidence>
<proteinExistence type="predicted"/>
<sequence>MKWRDRHRKDDLDHHRVLTPLPMMPLQIHQIMQMIVMIRMTMRLLMMRMIMMMMIRGYDAVERILMATKRLSNIILIVLEED</sequence>
<name>A0A8T2Q9X5_CERRI</name>
<dbReference type="EMBL" id="CM035441">
    <property type="protein sequence ID" value="KAH7280589.1"/>
    <property type="molecule type" value="Genomic_DNA"/>
</dbReference>
<dbReference type="AlphaFoldDB" id="A0A8T2Q9X5"/>
<dbReference type="Proteomes" id="UP000825935">
    <property type="component" value="Chromosome 36"/>
</dbReference>
<organism evidence="1 2">
    <name type="scientific">Ceratopteris richardii</name>
    <name type="common">Triangle waterfern</name>
    <dbReference type="NCBI Taxonomy" id="49495"/>
    <lineage>
        <taxon>Eukaryota</taxon>
        <taxon>Viridiplantae</taxon>
        <taxon>Streptophyta</taxon>
        <taxon>Embryophyta</taxon>
        <taxon>Tracheophyta</taxon>
        <taxon>Polypodiopsida</taxon>
        <taxon>Polypodiidae</taxon>
        <taxon>Polypodiales</taxon>
        <taxon>Pteridineae</taxon>
        <taxon>Pteridaceae</taxon>
        <taxon>Parkerioideae</taxon>
        <taxon>Ceratopteris</taxon>
    </lineage>
</organism>
<gene>
    <name evidence="1" type="ORF">KP509_36G004400</name>
</gene>
<evidence type="ECO:0000313" key="1">
    <source>
        <dbReference type="EMBL" id="KAH7280589.1"/>
    </source>
</evidence>
<reference evidence="1" key="1">
    <citation type="submission" date="2021-08" db="EMBL/GenBank/DDBJ databases">
        <title>WGS assembly of Ceratopteris richardii.</title>
        <authorList>
            <person name="Marchant D.B."/>
            <person name="Chen G."/>
            <person name="Jenkins J."/>
            <person name="Shu S."/>
            <person name="Leebens-Mack J."/>
            <person name="Grimwood J."/>
            <person name="Schmutz J."/>
            <person name="Soltis P."/>
            <person name="Soltis D."/>
            <person name="Chen Z.-H."/>
        </authorList>
    </citation>
    <scope>NUCLEOTIDE SEQUENCE</scope>
    <source>
        <strain evidence="1">Whitten #5841</strain>
        <tissue evidence="1">Leaf</tissue>
    </source>
</reference>
<protein>
    <submittedName>
        <fullName evidence="1">Uncharacterized protein</fullName>
    </submittedName>
</protein>